<evidence type="ECO:0000256" key="12">
    <source>
        <dbReference type="ARBA" id="ARBA00048573"/>
    </source>
</evidence>
<dbReference type="NCBIfam" id="TIGR00499">
    <property type="entry name" value="lysS_bact"/>
    <property type="match status" value="1"/>
</dbReference>
<comment type="subcellular location">
    <subcellularLocation>
        <location evidence="1 13">Cytoplasm</location>
    </subcellularLocation>
</comment>
<feature type="domain" description="Aminoacyl-transfer RNA synthetases class-II family profile" evidence="15">
    <location>
        <begin position="192"/>
        <end position="503"/>
    </location>
</feature>
<feature type="binding site" evidence="13">
    <location>
        <position position="422"/>
    </location>
    <ligand>
        <name>Mg(2+)</name>
        <dbReference type="ChEBI" id="CHEBI:18420"/>
        <label>1</label>
    </ligand>
</feature>
<evidence type="ECO:0000256" key="9">
    <source>
        <dbReference type="ARBA" id="ARBA00022842"/>
    </source>
</evidence>
<evidence type="ECO:0000313" key="17">
    <source>
        <dbReference type="Proteomes" id="UP000472676"/>
    </source>
</evidence>
<evidence type="ECO:0000256" key="4">
    <source>
        <dbReference type="ARBA" id="ARBA00022490"/>
    </source>
</evidence>
<dbReference type="GO" id="GO:0000049">
    <property type="term" value="F:tRNA binding"/>
    <property type="evidence" value="ECO:0007669"/>
    <property type="project" value="TreeGrafter"/>
</dbReference>
<name>A0A6M2BTM2_9GAMM</name>
<dbReference type="Pfam" id="PF01336">
    <property type="entry name" value="tRNA_anti-codon"/>
    <property type="match status" value="1"/>
</dbReference>
<dbReference type="GO" id="GO:0006430">
    <property type="term" value="P:lysyl-tRNA aminoacylation"/>
    <property type="evidence" value="ECO:0007669"/>
    <property type="project" value="UniProtKB-UniRule"/>
</dbReference>
<dbReference type="InterPro" id="IPR012340">
    <property type="entry name" value="NA-bd_OB-fold"/>
</dbReference>
<keyword evidence="4 13" id="KW-0963">Cytoplasm</keyword>
<evidence type="ECO:0000256" key="14">
    <source>
        <dbReference type="RuleBase" id="RU000336"/>
    </source>
</evidence>
<evidence type="ECO:0000259" key="15">
    <source>
        <dbReference type="PROSITE" id="PS50862"/>
    </source>
</evidence>
<dbReference type="InterPro" id="IPR002313">
    <property type="entry name" value="Lys-tRNA-ligase_II"/>
</dbReference>
<dbReference type="AlphaFoldDB" id="A0A6M2BTM2"/>
<dbReference type="FunFam" id="3.30.930.10:FF:000001">
    <property type="entry name" value="Lysine--tRNA ligase"/>
    <property type="match status" value="1"/>
</dbReference>
<evidence type="ECO:0000256" key="2">
    <source>
        <dbReference type="ARBA" id="ARBA00008226"/>
    </source>
</evidence>
<dbReference type="Proteomes" id="UP000472676">
    <property type="component" value="Unassembled WGS sequence"/>
</dbReference>
<comment type="subunit">
    <text evidence="3 13">Homodimer.</text>
</comment>
<organism evidence="16 17">
    <name type="scientific">Solimonas terrae</name>
    <dbReference type="NCBI Taxonomy" id="1396819"/>
    <lineage>
        <taxon>Bacteria</taxon>
        <taxon>Pseudomonadati</taxon>
        <taxon>Pseudomonadota</taxon>
        <taxon>Gammaproteobacteria</taxon>
        <taxon>Nevskiales</taxon>
        <taxon>Nevskiaceae</taxon>
        <taxon>Solimonas</taxon>
    </lineage>
</organism>
<dbReference type="FunFam" id="2.40.50.140:FF:000024">
    <property type="entry name" value="Lysine--tRNA ligase"/>
    <property type="match status" value="1"/>
</dbReference>
<dbReference type="InterPro" id="IPR004365">
    <property type="entry name" value="NA-bd_OB_tRNA"/>
</dbReference>
<keyword evidence="6 13" id="KW-0479">Metal-binding</keyword>
<dbReference type="PANTHER" id="PTHR42918">
    <property type="entry name" value="LYSYL-TRNA SYNTHETASE"/>
    <property type="match status" value="1"/>
</dbReference>
<dbReference type="SUPFAM" id="SSF50249">
    <property type="entry name" value="Nucleic acid-binding proteins"/>
    <property type="match status" value="1"/>
</dbReference>
<keyword evidence="9 13" id="KW-0460">Magnesium</keyword>
<dbReference type="Gene3D" id="2.40.50.140">
    <property type="entry name" value="Nucleic acid-binding proteins"/>
    <property type="match status" value="1"/>
</dbReference>
<dbReference type="EMBL" id="JAAMOW010000005">
    <property type="protein sequence ID" value="NGY05317.1"/>
    <property type="molecule type" value="Genomic_DNA"/>
</dbReference>
<dbReference type="InterPro" id="IPR006195">
    <property type="entry name" value="aa-tRNA-synth_II"/>
</dbReference>
<comment type="caution">
    <text evidence="16">The sequence shown here is derived from an EMBL/GenBank/DDBJ whole genome shotgun (WGS) entry which is preliminary data.</text>
</comment>
<dbReference type="PANTHER" id="PTHR42918:SF15">
    <property type="entry name" value="LYSINE--TRNA LIGASE, CHLOROPLASTIC_MITOCHONDRIAL"/>
    <property type="match status" value="1"/>
</dbReference>
<feature type="binding site" evidence="13">
    <location>
        <position position="415"/>
    </location>
    <ligand>
        <name>Mg(2+)</name>
        <dbReference type="ChEBI" id="CHEBI:18420"/>
        <label>1</label>
    </ligand>
</feature>
<evidence type="ECO:0000256" key="8">
    <source>
        <dbReference type="ARBA" id="ARBA00022840"/>
    </source>
</evidence>
<dbReference type="InterPro" id="IPR018149">
    <property type="entry name" value="Lys-tRNA-synth_II_C"/>
</dbReference>
<dbReference type="HAMAP" id="MF_00252">
    <property type="entry name" value="Lys_tRNA_synth_class2"/>
    <property type="match status" value="1"/>
</dbReference>
<evidence type="ECO:0000256" key="6">
    <source>
        <dbReference type="ARBA" id="ARBA00022723"/>
    </source>
</evidence>
<comment type="similarity">
    <text evidence="2 13">Belongs to the class-II aminoacyl-tRNA synthetase family.</text>
</comment>
<dbReference type="GO" id="GO:0005829">
    <property type="term" value="C:cytosol"/>
    <property type="evidence" value="ECO:0007669"/>
    <property type="project" value="UniProtKB-ARBA"/>
</dbReference>
<evidence type="ECO:0000256" key="13">
    <source>
        <dbReference type="HAMAP-Rule" id="MF_00252"/>
    </source>
</evidence>
<evidence type="ECO:0000313" key="16">
    <source>
        <dbReference type="EMBL" id="NGY05317.1"/>
    </source>
</evidence>
<dbReference type="InterPro" id="IPR045864">
    <property type="entry name" value="aa-tRNA-synth_II/BPL/LPL"/>
</dbReference>
<feature type="binding site" evidence="13">
    <location>
        <position position="422"/>
    </location>
    <ligand>
        <name>Mg(2+)</name>
        <dbReference type="ChEBI" id="CHEBI:18420"/>
        <label>2</label>
    </ligand>
</feature>
<dbReference type="PRINTS" id="PR00982">
    <property type="entry name" value="TRNASYNTHLYS"/>
</dbReference>
<keyword evidence="5 13" id="KW-0436">Ligase</keyword>
<evidence type="ECO:0000256" key="3">
    <source>
        <dbReference type="ARBA" id="ARBA00011738"/>
    </source>
</evidence>
<reference evidence="16 17" key="1">
    <citation type="journal article" date="2014" name="Int. J. Syst. Evol. Microbiol.">
        <title>Solimonas terrae sp. nov., isolated from soil.</title>
        <authorList>
            <person name="Kim S.J."/>
            <person name="Moon J.Y."/>
            <person name="Weon H.Y."/>
            <person name="Ahn J.H."/>
            <person name="Chen W.M."/>
            <person name="Kwon S.W."/>
        </authorList>
    </citation>
    <scope>NUCLEOTIDE SEQUENCE [LARGE SCALE GENOMIC DNA]</scope>
    <source>
        <strain evidence="16 17">KIS83-12</strain>
    </source>
</reference>
<dbReference type="GO" id="GO:0000287">
    <property type="term" value="F:magnesium ion binding"/>
    <property type="evidence" value="ECO:0007669"/>
    <property type="project" value="UniProtKB-UniRule"/>
</dbReference>
<dbReference type="CDD" id="cd04322">
    <property type="entry name" value="LysRS_N"/>
    <property type="match status" value="1"/>
</dbReference>
<evidence type="ECO:0000256" key="7">
    <source>
        <dbReference type="ARBA" id="ARBA00022741"/>
    </source>
</evidence>
<dbReference type="GO" id="GO:0042803">
    <property type="term" value="F:protein homodimerization activity"/>
    <property type="evidence" value="ECO:0007669"/>
    <property type="project" value="UniProtKB-ARBA"/>
</dbReference>
<proteinExistence type="inferred from homology"/>
<keyword evidence="17" id="KW-1185">Reference proteome</keyword>
<sequence length="505" mass="56680">MTEEANAPGSDERVDENHVIATRREKLDKLRAAGNAYPNSFRRDTLADFLHGMYGAHEAAALEGETQVFALAGRMMAKRVMGKASFAQIQDMSGRIQVFVQQNTLGAEVYDAFKTWDVGDIVGVRGTVFKTRTGELSVKAQTLELLVKGIRPLPEKWAGLTDTEIRYRQRYVDLIVNPEVKLAFEKRGQSVRFIRNFLDALGFIEVETPMLQPIAGGATARPFVTHHNALDRDLYLRIAPELFLKRLVVGGFEKVYEINRNFRNEGLSTRHNPEFTMLEFYQAYADYQDAMNLVETLIRDLALSVNGGGKLVYQEREYDLEQPFHRWSMRDAVARFNPDFDTGKTADREYLAAFANKVGAEAKAGYGAGKLLTEIFEKTVEANLLDPTFITEYPTEVSPLARRSDANPEVTDRFEFFIGGREVANGFSELNDADDQASRFKAQVAAKDAGDDEAMVYDADYIRALEYGLPPTAGVGIGIDRLVMFLTDSPSIRDVLLFPQMRPEA</sequence>
<gene>
    <name evidence="13 16" type="primary">lysS</name>
    <name evidence="16" type="ORF">G7Y85_11090</name>
</gene>
<keyword evidence="11 13" id="KW-0030">Aminoacyl-tRNA synthetase</keyword>
<dbReference type="NCBIfam" id="NF001756">
    <property type="entry name" value="PRK00484.1"/>
    <property type="match status" value="1"/>
</dbReference>
<dbReference type="EC" id="6.1.1.6" evidence="13"/>
<dbReference type="RefSeq" id="WP_166256520.1">
    <property type="nucleotide sequence ID" value="NZ_JAAMOW010000005.1"/>
</dbReference>
<dbReference type="InterPro" id="IPR004364">
    <property type="entry name" value="Aa-tRNA-synt_II"/>
</dbReference>
<accession>A0A6M2BTM2</accession>
<evidence type="ECO:0000256" key="11">
    <source>
        <dbReference type="ARBA" id="ARBA00023146"/>
    </source>
</evidence>
<dbReference type="GO" id="GO:0005524">
    <property type="term" value="F:ATP binding"/>
    <property type="evidence" value="ECO:0007669"/>
    <property type="project" value="UniProtKB-UniRule"/>
</dbReference>
<keyword evidence="8 13" id="KW-0067">ATP-binding</keyword>
<evidence type="ECO:0000256" key="10">
    <source>
        <dbReference type="ARBA" id="ARBA00022917"/>
    </source>
</evidence>
<dbReference type="GO" id="GO:0004824">
    <property type="term" value="F:lysine-tRNA ligase activity"/>
    <property type="evidence" value="ECO:0007669"/>
    <property type="project" value="UniProtKB-UniRule"/>
</dbReference>
<comment type="cofactor">
    <cofactor evidence="13 14">
        <name>Mg(2+)</name>
        <dbReference type="ChEBI" id="CHEBI:18420"/>
    </cofactor>
    <text evidence="13 14">Binds 3 Mg(2+) ions per subunit.</text>
</comment>
<keyword evidence="7 13" id="KW-0547">Nucleotide-binding</keyword>
<dbReference type="Pfam" id="PF00152">
    <property type="entry name" value="tRNA-synt_2"/>
    <property type="match status" value="1"/>
</dbReference>
<comment type="catalytic activity">
    <reaction evidence="12 13 14">
        <text>tRNA(Lys) + L-lysine + ATP = L-lysyl-tRNA(Lys) + AMP + diphosphate</text>
        <dbReference type="Rhea" id="RHEA:20792"/>
        <dbReference type="Rhea" id="RHEA-COMP:9696"/>
        <dbReference type="Rhea" id="RHEA-COMP:9697"/>
        <dbReference type="ChEBI" id="CHEBI:30616"/>
        <dbReference type="ChEBI" id="CHEBI:32551"/>
        <dbReference type="ChEBI" id="CHEBI:33019"/>
        <dbReference type="ChEBI" id="CHEBI:78442"/>
        <dbReference type="ChEBI" id="CHEBI:78529"/>
        <dbReference type="ChEBI" id="CHEBI:456215"/>
        <dbReference type="EC" id="6.1.1.6"/>
    </reaction>
</comment>
<dbReference type="Gene3D" id="3.30.930.10">
    <property type="entry name" value="Bira Bifunctional Protein, Domain 2"/>
    <property type="match status" value="1"/>
</dbReference>
<keyword evidence="10 13" id="KW-0648">Protein biosynthesis</keyword>
<dbReference type="PROSITE" id="PS50862">
    <property type="entry name" value="AA_TRNA_LIGASE_II"/>
    <property type="match status" value="1"/>
</dbReference>
<evidence type="ECO:0000256" key="1">
    <source>
        <dbReference type="ARBA" id="ARBA00004496"/>
    </source>
</evidence>
<protein>
    <recommendedName>
        <fullName evidence="13">Lysine--tRNA ligase</fullName>
        <ecNumber evidence="13">6.1.1.6</ecNumber>
    </recommendedName>
    <alternativeName>
        <fullName evidence="13">Lysyl-tRNA synthetase</fullName>
        <shortName evidence="13">LysRS</shortName>
    </alternativeName>
</protein>
<evidence type="ECO:0000256" key="5">
    <source>
        <dbReference type="ARBA" id="ARBA00022598"/>
    </source>
</evidence>
<dbReference type="InterPro" id="IPR044136">
    <property type="entry name" value="Lys-tRNA-ligase_II_N"/>
</dbReference>
<dbReference type="CDD" id="cd00775">
    <property type="entry name" value="LysRS_core"/>
    <property type="match status" value="1"/>
</dbReference>
<dbReference type="SUPFAM" id="SSF55681">
    <property type="entry name" value="Class II aaRS and biotin synthetases"/>
    <property type="match status" value="1"/>
</dbReference>